<dbReference type="OrthoDB" id="10251508at2759"/>
<keyword evidence="2" id="KW-0472">Membrane</keyword>
<keyword evidence="2" id="KW-0812">Transmembrane</keyword>
<evidence type="ECO:0000313" key="6">
    <source>
        <dbReference type="Proteomes" id="UP000316726"/>
    </source>
</evidence>
<dbReference type="PANTHER" id="PTHR13890">
    <property type="entry name" value="RNA SPLICING PROTEIN MRS2, MITOCHONDRIAL"/>
    <property type="match status" value="1"/>
</dbReference>
<name>A0A5B8MN24_9CHLO</name>
<feature type="compositionally biased region" description="Polar residues" evidence="3">
    <location>
        <begin position="225"/>
        <end position="237"/>
    </location>
</feature>
<keyword evidence="2" id="KW-0460">Magnesium</keyword>
<evidence type="ECO:0000313" key="4">
    <source>
        <dbReference type="EMBL" id="CAD9718803.1"/>
    </source>
</evidence>
<dbReference type="GO" id="GO:0015095">
    <property type="term" value="F:magnesium ion transmembrane transporter activity"/>
    <property type="evidence" value="ECO:0007669"/>
    <property type="project" value="TreeGrafter"/>
</dbReference>
<keyword evidence="6" id="KW-1185">Reference proteome</keyword>
<dbReference type="PANTHER" id="PTHR13890:SF31">
    <property type="entry name" value="MAGNESIUM TRANSPORTER MRS2-2-RELATED"/>
    <property type="match status" value="1"/>
</dbReference>
<dbReference type="Gene3D" id="1.20.58.340">
    <property type="entry name" value="Magnesium transport protein CorA, transmembrane region"/>
    <property type="match status" value="1"/>
</dbReference>
<keyword evidence="2" id="KW-0813">Transport</keyword>
<accession>A0A5B8MN24</accession>
<dbReference type="InterPro" id="IPR039204">
    <property type="entry name" value="MRS2-like"/>
</dbReference>
<dbReference type="GO" id="GO:0016020">
    <property type="term" value="C:membrane"/>
    <property type="evidence" value="ECO:0007669"/>
    <property type="project" value="UniProtKB-SubCell"/>
</dbReference>
<evidence type="ECO:0000256" key="3">
    <source>
        <dbReference type="SAM" id="MobiDB-lite"/>
    </source>
</evidence>
<gene>
    <name evidence="5" type="ORF">A3770_06p43870</name>
    <name evidence="4" type="ORF">CPRI1469_LOCUS7669</name>
</gene>
<keyword evidence="2" id="KW-1133">Transmembrane helix</keyword>
<comment type="similarity">
    <text evidence="1 2">Belongs to the CorA metal ion transporter (MIT) (TC 1.A.35.5) family.</text>
</comment>
<dbReference type="Gene3D" id="2.40.128.330">
    <property type="match status" value="1"/>
</dbReference>
<feature type="region of interest" description="Disordered" evidence="3">
    <location>
        <begin position="220"/>
        <end position="243"/>
    </location>
</feature>
<feature type="transmembrane region" description="Helical" evidence="2">
    <location>
        <begin position="478"/>
        <end position="501"/>
    </location>
</feature>
<evidence type="ECO:0000313" key="5">
    <source>
        <dbReference type="EMBL" id="QDZ21869.1"/>
    </source>
</evidence>
<dbReference type="Pfam" id="PF22099">
    <property type="entry name" value="MRS2-like"/>
    <property type="match status" value="1"/>
</dbReference>
<dbReference type="AlphaFoldDB" id="A0A5B8MN24"/>
<keyword evidence="2" id="KW-0406">Ion transport</keyword>
<evidence type="ECO:0000256" key="1">
    <source>
        <dbReference type="ARBA" id="ARBA00007535"/>
    </source>
</evidence>
<dbReference type="Proteomes" id="UP000316726">
    <property type="component" value="Chromosome 6"/>
</dbReference>
<dbReference type="EMBL" id="HBHL01011620">
    <property type="protein sequence ID" value="CAD9718803.1"/>
    <property type="molecule type" value="Transcribed_RNA"/>
</dbReference>
<sequence>MWFNRKRRERKFHLDSRSSLDDAASGSFVAASGADEDDGDEFQELLIAKKWNGPEKGSGVGKKITRSKVGSVENLAAFVAPPNRQHLSGRHVKYQTRQKMKAPHTNWVSINSQGGVCKVAADKRAITKAKELGVTTRELRMFDQVYGHFHNNTTRILVRENALLFVMEGYRLIITKDEVFIPLFGLPAETLSDLVKELEYVLTRRSNILKRIKKQKALGEGGQRTFGTPQKGSPGSTESEDDDEEILPFELRVFEVALGRVVGYYKDMIVDLDEACHPALEALTKSVDKVTLDHVRALKNKQASMTKKLEAVVEELERIMDDDDDMKRMILSEDFFEDPDLMESVSGLQSGTPRKPVFQAETLGGTPDGTPGLTLRTSLRTNDEDHAEHEVDHALDMVENLLEFYFSILDHAFDCLKTLEEIIDNTEEMINIELDTARNRLIKLEIMLTGCTFTFTIYAVVAGVLGENLDLPESIVSQFWIVNLVTIAVCSMLLFGLFMWCRFEGLL</sequence>
<reference evidence="4" key="2">
    <citation type="submission" date="2021-01" db="EMBL/GenBank/DDBJ databases">
        <authorList>
            <person name="Corre E."/>
            <person name="Pelletier E."/>
            <person name="Niang G."/>
            <person name="Scheremetjew M."/>
            <person name="Finn R."/>
            <person name="Kale V."/>
            <person name="Holt S."/>
            <person name="Cochrane G."/>
            <person name="Meng A."/>
            <person name="Brown T."/>
            <person name="Cohen L."/>
        </authorList>
    </citation>
    <scope>NUCLEOTIDE SEQUENCE</scope>
    <source>
        <strain evidence="4">CCMP1205</strain>
    </source>
</reference>
<comment type="subcellular location">
    <subcellularLocation>
        <location evidence="2">Membrane</location>
        <topology evidence="2">Multi-pass membrane protein</topology>
    </subcellularLocation>
</comment>
<protein>
    <recommendedName>
        <fullName evidence="2">Magnesium transporter</fullName>
    </recommendedName>
</protein>
<dbReference type="EMBL" id="CP031039">
    <property type="protein sequence ID" value="QDZ21869.1"/>
    <property type="molecule type" value="Genomic_DNA"/>
</dbReference>
<comment type="function">
    <text evidence="2">Magnesium transporter that may mediate the influx of magnesium.</text>
</comment>
<organism evidence="5 6">
    <name type="scientific">Chloropicon primus</name>
    <dbReference type="NCBI Taxonomy" id="1764295"/>
    <lineage>
        <taxon>Eukaryota</taxon>
        <taxon>Viridiplantae</taxon>
        <taxon>Chlorophyta</taxon>
        <taxon>Chloropicophyceae</taxon>
        <taxon>Chloropicales</taxon>
        <taxon>Chloropicaceae</taxon>
        <taxon>Chloropicon</taxon>
    </lineage>
</organism>
<reference evidence="5 6" key="1">
    <citation type="submission" date="2018-07" db="EMBL/GenBank/DDBJ databases">
        <title>The complete nuclear genome of the prasinophyte Chloropicon primus (CCMP1205).</title>
        <authorList>
            <person name="Pombert J.-F."/>
            <person name="Otis C."/>
            <person name="Turmel M."/>
            <person name="Lemieux C."/>
        </authorList>
    </citation>
    <scope>NUCLEOTIDE SEQUENCE [LARGE SCALE GENOMIC DNA]</scope>
    <source>
        <strain evidence="5 6">CCMP1205</strain>
    </source>
</reference>
<feature type="transmembrane region" description="Helical" evidence="2">
    <location>
        <begin position="446"/>
        <end position="466"/>
    </location>
</feature>
<dbReference type="CDD" id="cd12823">
    <property type="entry name" value="Mrs2_Mfm1p-like"/>
    <property type="match status" value="1"/>
</dbReference>
<evidence type="ECO:0000256" key="2">
    <source>
        <dbReference type="RuleBase" id="RU366041"/>
    </source>
</evidence>
<proteinExistence type="inferred from homology"/>